<name>A0ACC3N4E4_9PEZI</name>
<evidence type="ECO:0000313" key="2">
    <source>
        <dbReference type="Proteomes" id="UP001281147"/>
    </source>
</evidence>
<dbReference type="Proteomes" id="UP001281147">
    <property type="component" value="Unassembled WGS sequence"/>
</dbReference>
<organism evidence="1 2">
    <name type="scientific">Vermiconidia calcicola</name>
    <dbReference type="NCBI Taxonomy" id="1690605"/>
    <lineage>
        <taxon>Eukaryota</taxon>
        <taxon>Fungi</taxon>
        <taxon>Dikarya</taxon>
        <taxon>Ascomycota</taxon>
        <taxon>Pezizomycotina</taxon>
        <taxon>Dothideomycetes</taxon>
        <taxon>Dothideomycetidae</taxon>
        <taxon>Mycosphaerellales</taxon>
        <taxon>Extremaceae</taxon>
        <taxon>Vermiconidia</taxon>
    </lineage>
</organism>
<reference evidence="1" key="1">
    <citation type="submission" date="2023-07" db="EMBL/GenBank/DDBJ databases">
        <title>Black Yeasts Isolated from many extreme environments.</title>
        <authorList>
            <person name="Coleine C."/>
            <person name="Stajich J.E."/>
            <person name="Selbmann L."/>
        </authorList>
    </citation>
    <scope>NUCLEOTIDE SEQUENCE</scope>
    <source>
        <strain evidence="1">CCFEE 5714</strain>
    </source>
</reference>
<proteinExistence type="predicted"/>
<comment type="caution">
    <text evidence="1">The sequence shown here is derived from an EMBL/GenBank/DDBJ whole genome shotgun (WGS) entry which is preliminary data.</text>
</comment>
<protein>
    <submittedName>
        <fullName evidence="1">Uncharacterized protein</fullName>
    </submittedName>
</protein>
<dbReference type="EMBL" id="JAUTXU010000089">
    <property type="protein sequence ID" value="KAK3709840.1"/>
    <property type="molecule type" value="Genomic_DNA"/>
</dbReference>
<sequence>MAEPSVIDIDRDGDVVITWHVEGGECSSPKLRVNSAVLARGSPVFKAMLSERFKEGHELTANGVVEVPLCFDEAEGMTVICNVLHLRNDHVSERVDLSLLEDVAKLADKYDCVKAMKHAARAWLQIYLSDLRAKTLSPSPKALTAAYHFQDARMINEIGEVLVLLADHDLRDQRGSHPLALERLQGALHVSERSTQANKA</sequence>
<keyword evidence="2" id="KW-1185">Reference proteome</keyword>
<evidence type="ECO:0000313" key="1">
    <source>
        <dbReference type="EMBL" id="KAK3709840.1"/>
    </source>
</evidence>
<gene>
    <name evidence="1" type="ORF">LTR37_010668</name>
</gene>
<accession>A0ACC3N4E4</accession>